<dbReference type="PANTHER" id="PTHR10587:SF133">
    <property type="entry name" value="CHITIN DEACETYLASE 1-RELATED"/>
    <property type="match status" value="1"/>
</dbReference>
<dbReference type="STRING" id="1391654.AKJ09_00945"/>
<reference evidence="4 5" key="1">
    <citation type="submission" date="2015-08" db="EMBL/GenBank/DDBJ databases">
        <authorList>
            <person name="Babu N.S."/>
            <person name="Beckwith C.J."/>
            <person name="Beseler K.G."/>
            <person name="Brison A."/>
            <person name="Carone J.V."/>
            <person name="Caskin T.P."/>
            <person name="Diamond M."/>
            <person name="Durham M.E."/>
            <person name="Foxe J.M."/>
            <person name="Go M."/>
            <person name="Henderson B.A."/>
            <person name="Jones I.B."/>
            <person name="McGettigan J.A."/>
            <person name="Micheletti S.J."/>
            <person name="Nasrallah M.E."/>
            <person name="Ortiz D."/>
            <person name="Piller C.R."/>
            <person name="Privatt S.R."/>
            <person name="Schneider S.L."/>
            <person name="Sharp S."/>
            <person name="Smith T.C."/>
            <person name="Stanton J.D."/>
            <person name="Ullery H.E."/>
            <person name="Wilson R.J."/>
            <person name="Serrano M.G."/>
            <person name="Buck G."/>
            <person name="Lee V."/>
            <person name="Wang Y."/>
            <person name="Carvalho R."/>
            <person name="Voegtly L."/>
            <person name="Shi R."/>
            <person name="Duckworth R."/>
            <person name="Johnson A."/>
            <person name="Loviza R."/>
            <person name="Walstead R."/>
            <person name="Shah Z."/>
            <person name="Kiflezghi M."/>
            <person name="Wade K."/>
            <person name="Ball S.L."/>
            <person name="Bradley K.W."/>
            <person name="Asai D.J."/>
            <person name="Bowman C.A."/>
            <person name="Russell D.A."/>
            <person name="Pope W.H."/>
            <person name="Jacobs-Sera D."/>
            <person name="Hendrix R.W."/>
            <person name="Hatfull G.F."/>
        </authorList>
    </citation>
    <scope>NUCLEOTIDE SEQUENCE [LARGE SCALE GENOMIC DNA]</scope>
    <source>
        <strain evidence="4 5">DSM 27648</strain>
    </source>
</reference>
<dbReference type="SUPFAM" id="SSF88713">
    <property type="entry name" value="Glycoside hydrolase/deacetylase"/>
    <property type="match status" value="1"/>
</dbReference>
<evidence type="ECO:0000313" key="5">
    <source>
        <dbReference type="Proteomes" id="UP000064967"/>
    </source>
</evidence>
<sequence>MTRLTLSFDNGPTPEITPHVLEALSKRGLKAYFFVLGKHVDTGEGRALVERMLAEGHRVGNHSYSHEVPLGDDPRGDAVEREIVSTERLLAPLLARVSSGAKLFRPFGGGGIVGPHLLNAAAERYLREAAYTCVLWNDVPHDWDDPEGWADRALAACTPGAHRLTVLHDIPGACLAHLERFLDEARARGIEFTLDLAESCLPLVGGVAREGLPAIVRS</sequence>
<dbReference type="GO" id="GO:0016810">
    <property type="term" value="F:hydrolase activity, acting on carbon-nitrogen (but not peptide) bonds"/>
    <property type="evidence" value="ECO:0007669"/>
    <property type="project" value="InterPro"/>
</dbReference>
<keyword evidence="2" id="KW-0378">Hydrolase</keyword>
<evidence type="ECO:0000259" key="3">
    <source>
        <dbReference type="PROSITE" id="PS51677"/>
    </source>
</evidence>
<feature type="domain" description="NodB homology" evidence="3">
    <location>
        <begin position="2"/>
        <end position="193"/>
    </location>
</feature>
<dbReference type="InterPro" id="IPR050248">
    <property type="entry name" value="Polysacc_deacetylase_ArnD"/>
</dbReference>
<dbReference type="GO" id="GO:0005975">
    <property type="term" value="P:carbohydrate metabolic process"/>
    <property type="evidence" value="ECO:0007669"/>
    <property type="project" value="InterPro"/>
</dbReference>
<proteinExistence type="predicted"/>
<dbReference type="KEGG" id="llu:AKJ09_00945"/>
<dbReference type="PROSITE" id="PS51677">
    <property type="entry name" value="NODB"/>
    <property type="match status" value="1"/>
</dbReference>
<dbReference type="CDD" id="cd10917">
    <property type="entry name" value="CE4_NodB_like_6s_7s"/>
    <property type="match status" value="1"/>
</dbReference>
<gene>
    <name evidence="4" type="ORF">AKJ09_00945</name>
</gene>
<dbReference type="PATRIC" id="fig|1391654.3.peg.958"/>
<dbReference type="GO" id="GO:0046872">
    <property type="term" value="F:metal ion binding"/>
    <property type="evidence" value="ECO:0007669"/>
    <property type="project" value="UniProtKB-KW"/>
</dbReference>
<dbReference type="Proteomes" id="UP000064967">
    <property type="component" value="Chromosome"/>
</dbReference>
<evidence type="ECO:0000256" key="2">
    <source>
        <dbReference type="ARBA" id="ARBA00022801"/>
    </source>
</evidence>
<dbReference type="RefSeq" id="WP_146645901.1">
    <property type="nucleotide sequence ID" value="NZ_CP012333.1"/>
</dbReference>
<dbReference type="AlphaFoldDB" id="A0A0K1PLL5"/>
<name>A0A0K1PLL5_9BACT</name>
<dbReference type="InterPro" id="IPR002509">
    <property type="entry name" value="NODB_dom"/>
</dbReference>
<dbReference type="EMBL" id="CP012333">
    <property type="protein sequence ID" value="AKU94281.1"/>
    <property type="molecule type" value="Genomic_DNA"/>
</dbReference>
<keyword evidence="5" id="KW-1185">Reference proteome</keyword>
<dbReference type="GO" id="GO:0016020">
    <property type="term" value="C:membrane"/>
    <property type="evidence" value="ECO:0007669"/>
    <property type="project" value="TreeGrafter"/>
</dbReference>
<protein>
    <submittedName>
        <fullName evidence="4">Chitooligosaccharide deacetylase</fullName>
    </submittedName>
</protein>
<dbReference type="InterPro" id="IPR011330">
    <property type="entry name" value="Glyco_hydro/deAcase_b/a-brl"/>
</dbReference>
<accession>A0A0K1PLL5</accession>
<dbReference type="OrthoDB" id="5352625at2"/>
<organism evidence="4 5">
    <name type="scientific">Labilithrix luteola</name>
    <dbReference type="NCBI Taxonomy" id="1391654"/>
    <lineage>
        <taxon>Bacteria</taxon>
        <taxon>Pseudomonadati</taxon>
        <taxon>Myxococcota</taxon>
        <taxon>Polyangia</taxon>
        <taxon>Polyangiales</taxon>
        <taxon>Labilitrichaceae</taxon>
        <taxon>Labilithrix</taxon>
    </lineage>
</organism>
<dbReference type="PANTHER" id="PTHR10587">
    <property type="entry name" value="GLYCOSYL TRANSFERASE-RELATED"/>
    <property type="match status" value="1"/>
</dbReference>
<keyword evidence="1" id="KW-0479">Metal-binding</keyword>
<evidence type="ECO:0000256" key="1">
    <source>
        <dbReference type="ARBA" id="ARBA00022723"/>
    </source>
</evidence>
<evidence type="ECO:0000313" key="4">
    <source>
        <dbReference type="EMBL" id="AKU94281.1"/>
    </source>
</evidence>
<dbReference type="Gene3D" id="3.20.20.370">
    <property type="entry name" value="Glycoside hydrolase/deacetylase"/>
    <property type="match status" value="1"/>
</dbReference>
<dbReference type="Pfam" id="PF01522">
    <property type="entry name" value="Polysacc_deac_1"/>
    <property type="match status" value="1"/>
</dbReference>